<dbReference type="AlphaFoldDB" id="A0A9P9AIZ7"/>
<dbReference type="EMBL" id="JAGPYM010000035">
    <property type="protein sequence ID" value="KAH6876437.1"/>
    <property type="molecule type" value="Genomic_DNA"/>
</dbReference>
<dbReference type="Gene3D" id="3.40.50.300">
    <property type="entry name" value="P-loop containing nucleotide triphosphate hydrolases"/>
    <property type="match status" value="1"/>
</dbReference>
<evidence type="ECO:0000256" key="1">
    <source>
        <dbReference type="ARBA" id="ARBA00022741"/>
    </source>
</evidence>
<dbReference type="Pfam" id="PF07724">
    <property type="entry name" value="AAA_2"/>
    <property type="match status" value="1"/>
</dbReference>
<keyword evidence="1" id="KW-0547">Nucleotide-binding</keyword>
<comment type="caution">
    <text evidence="6">The sequence shown here is derived from an EMBL/GenBank/DDBJ whole genome shotgun (WGS) entry which is preliminary data.</text>
</comment>
<dbReference type="Proteomes" id="UP000777438">
    <property type="component" value="Unassembled WGS sequence"/>
</dbReference>
<reference evidence="6 7" key="1">
    <citation type="journal article" date="2021" name="Nat. Commun.">
        <title>Genetic determinants of endophytism in the Arabidopsis root mycobiome.</title>
        <authorList>
            <person name="Mesny F."/>
            <person name="Miyauchi S."/>
            <person name="Thiergart T."/>
            <person name="Pickel B."/>
            <person name="Atanasova L."/>
            <person name="Karlsson M."/>
            <person name="Huettel B."/>
            <person name="Barry K.W."/>
            <person name="Haridas S."/>
            <person name="Chen C."/>
            <person name="Bauer D."/>
            <person name="Andreopoulos W."/>
            <person name="Pangilinan J."/>
            <person name="LaButti K."/>
            <person name="Riley R."/>
            <person name="Lipzen A."/>
            <person name="Clum A."/>
            <person name="Drula E."/>
            <person name="Henrissat B."/>
            <person name="Kohler A."/>
            <person name="Grigoriev I.V."/>
            <person name="Martin F.M."/>
            <person name="Hacquard S."/>
        </authorList>
    </citation>
    <scope>NUCLEOTIDE SEQUENCE [LARGE SCALE GENOMIC DNA]</scope>
    <source>
        <strain evidence="6 7">MPI-CAGE-CH-0241</strain>
    </source>
</reference>
<dbReference type="InterPro" id="IPR001270">
    <property type="entry name" value="ClpA/B"/>
</dbReference>
<feature type="compositionally biased region" description="Low complexity" evidence="4">
    <location>
        <begin position="111"/>
        <end position="124"/>
    </location>
</feature>
<keyword evidence="3" id="KW-0040">ANK repeat</keyword>
<dbReference type="GO" id="GO:0016887">
    <property type="term" value="F:ATP hydrolysis activity"/>
    <property type="evidence" value="ECO:0007669"/>
    <property type="project" value="InterPro"/>
</dbReference>
<protein>
    <submittedName>
        <fullName evidence="6">P-loop containing nucleoside triphosphate hydrolase protein</fullName>
    </submittedName>
</protein>
<keyword evidence="2" id="KW-0067">ATP-binding</keyword>
<evidence type="ECO:0000256" key="4">
    <source>
        <dbReference type="SAM" id="MobiDB-lite"/>
    </source>
</evidence>
<dbReference type="OrthoDB" id="47330at2759"/>
<feature type="compositionally biased region" description="Low complexity" evidence="4">
    <location>
        <begin position="82"/>
        <end position="91"/>
    </location>
</feature>
<evidence type="ECO:0000256" key="2">
    <source>
        <dbReference type="ARBA" id="ARBA00022840"/>
    </source>
</evidence>
<dbReference type="InterPro" id="IPR050130">
    <property type="entry name" value="ClpA_ClpB"/>
</dbReference>
<dbReference type="InterPro" id="IPR003959">
    <property type="entry name" value="ATPase_AAA_core"/>
</dbReference>
<dbReference type="InterPro" id="IPR027417">
    <property type="entry name" value="P-loop_NTPase"/>
</dbReference>
<feature type="region of interest" description="Disordered" evidence="4">
    <location>
        <begin position="51"/>
        <end position="140"/>
    </location>
</feature>
<dbReference type="GO" id="GO:0005737">
    <property type="term" value="C:cytoplasm"/>
    <property type="evidence" value="ECO:0007669"/>
    <property type="project" value="TreeGrafter"/>
</dbReference>
<evidence type="ECO:0000259" key="5">
    <source>
        <dbReference type="SMART" id="SM00382"/>
    </source>
</evidence>
<keyword evidence="7" id="KW-1185">Reference proteome</keyword>
<feature type="compositionally biased region" description="Basic and acidic residues" evidence="4">
    <location>
        <begin position="51"/>
        <end position="80"/>
    </location>
</feature>
<dbReference type="PROSITE" id="PS50088">
    <property type="entry name" value="ANK_REPEAT"/>
    <property type="match status" value="1"/>
</dbReference>
<evidence type="ECO:0000313" key="6">
    <source>
        <dbReference type="EMBL" id="KAH6876437.1"/>
    </source>
</evidence>
<dbReference type="InterPro" id="IPR002110">
    <property type="entry name" value="Ankyrin_rpt"/>
</dbReference>
<proteinExistence type="predicted"/>
<sequence length="673" mass="75695">MSSVQPVIPSQDLIDAAKKILGDCSDQRAIRLLEKSNNDLDRIKIHQEDLLKRRSSDSRPLREHPIDTPPREEDVAEKPNRRSNPPSQPRRAVLGQGEDRSRYRPSKTHISGPHSLSPSSNSSSQRGAPTPAPDEGTATSNEWDFTLPWILDFMDIDDNPDSFQPDALVRIIQPSASVPKVRDYLEFFGRDVADGKINEPVRGFPAIFYAVETDQEAMVRLLINFGANVSVVHSASRTPLLAYAILKDSEQQTHSTAILSTLLSTAASPHVIPAETFTPFTRDAPTGSTLEADRKIEVTELTRWCTDATRLKLAKATNLTQRYYLDRAAKLKPPSLRHKQITKIKKATGLLGVPYFLIGQTIAVDLLIENLLAHLLMPTEQPLVLCFAGPSGHGKTELARQLQTLLSLDMELVDCTTMSRESELFGPRKPWVGAKKGSPLNNFLVQHAGERCLVFLDEFEKTSEEIHQALLLPFGNGEYEDRRNREKVDCSKTIWILATNALDDTILEFYEQNEPKFDGDEAEKDQAVKQLLKELQGAFLNWFDAPVTGRVSGFVPFLPFSAGEQAVITHRELLKLDEQLRGPINLLREELIGNIILKFEREATLCELLAKDYYCKELGARSLIQGVKKVRNIIVKAYLEEEEEIQENDMLQEFIITVQDGEIVGRARKTFYH</sequence>
<accession>A0A9P9AIZ7</accession>
<dbReference type="GO" id="GO:0034605">
    <property type="term" value="P:cellular response to heat"/>
    <property type="evidence" value="ECO:0007669"/>
    <property type="project" value="TreeGrafter"/>
</dbReference>
<name>A0A9P9AIZ7_9HYPO</name>
<dbReference type="PANTHER" id="PTHR11638:SF18">
    <property type="entry name" value="HEAT SHOCK PROTEIN 104"/>
    <property type="match status" value="1"/>
</dbReference>
<dbReference type="GO" id="GO:0005524">
    <property type="term" value="F:ATP binding"/>
    <property type="evidence" value="ECO:0007669"/>
    <property type="project" value="UniProtKB-KW"/>
</dbReference>
<feature type="repeat" description="ANK" evidence="3">
    <location>
        <begin position="202"/>
        <end position="234"/>
    </location>
</feature>
<dbReference type="SMART" id="SM00382">
    <property type="entry name" value="AAA"/>
    <property type="match status" value="1"/>
</dbReference>
<dbReference type="Gene3D" id="1.25.40.20">
    <property type="entry name" value="Ankyrin repeat-containing domain"/>
    <property type="match status" value="1"/>
</dbReference>
<gene>
    <name evidence="6" type="ORF">B0T10DRAFT_585597</name>
</gene>
<dbReference type="PRINTS" id="PR00300">
    <property type="entry name" value="CLPPROTEASEA"/>
</dbReference>
<dbReference type="InterPro" id="IPR036770">
    <property type="entry name" value="Ankyrin_rpt-contain_sf"/>
</dbReference>
<feature type="domain" description="AAA+ ATPase" evidence="5">
    <location>
        <begin position="381"/>
        <end position="518"/>
    </location>
</feature>
<dbReference type="SUPFAM" id="SSF48403">
    <property type="entry name" value="Ankyrin repeat"/>
    <property type="match status" value="1"/>
</dbReference>
<organism evidence="6 7">
    <name type="scientific">Thelonectria olida</name>
    <dbReference type="NCBI Taxonomy" id="1576542"/>
    <lineage>
        <taxon>Eukaryota</taxon>
        <taxon>Fungi</taxon>
        <taxon>Dikarya</taxon>
        <taxon>Ascomycota</taxon>
        <taxon>Pezizomycotina</taxon>
        <taxon>Sordariomycetes</taxon>
        <taxon>Hypocreomycetidae</taxon>
        <taxon>Hypocreales</taxon>
        <taxon>Nectriaceae</taxon>
        <taxon>Thelonectria</taxon>
    </lineage>
</organism>
<evidence type="ECO:0000313" key="7">
    <source>
        <dbReference type="Proteomes" id="UP000777438"/>
    </source>
</evidence>
<dbReference type="PANTHER" id="PTHR11638">
    <property type="entry name" value="ATP-DEPENDENT CLP PROTEASE"/>
    <property type="match status" value="1"/>
</dbReference>
<keyword evidence="6" id="KW-0378">Hydrolase</keyword>
<evidence type="ECO:0000256" key="3">
    <source>
        <dbReference type="PROSITE-ProRule" id="PRU00023"/>
    </source>
</evidence>
<dbReference type="SUPFAM" id="SSF52540">
    <property type="entry name" value="P-loop containing nucleoside triphosphate hydrolases"/>
    <property type="match status" value="1"/>
</dbReference>
<dbReference type="InterPro" id="IPR003593">
    <property type="entry name" value="AAA+_ATPase"/>
</dbReference>